<protein>
    <recommendedName>
        <fullName evidence="3">PLATZ transcription factor family protein</fullName>
    </recommendedName>
</protein>
<dbReference type="InterPro" id="IPR006734">
    <property type="entry name" value="PLATZ"/>
</dbReference>
<keyword evidence="2" id="KW-1185">Reference proteome</keyword>
<comment type="caution">
    <text evidence="1">The sequence shown here is derived from an EMBL/GenBank/DDBJ whole genome shotgun (WGS) entry which is preliminary data.</text>
</comment>
<dbReference type="EMBL" id="JABFUD020000019">
    <property type="protein sequence ID" value="KAI5065337.1"/>
    <property type="molecule type" value="Genomic_DNA"/>
</dbReference>
<sequence length="386" mass="43740">MCAQPRAVGWAPWTAMMGHASALVLVSLLFSLHRLHLLLLLRRTSPSYQDSAIVGGGWSSHFIRLAAMKQAVITEAELHNQITNTPPRWLIALLTQRFFVACDQLHDLNFATKRNEKNCFCLDCIRGICQHCLSNHSSHHVLQIRRYVYHDVIRLQDIQKLFDCSRVQTYVINSAKVVFLNERPQPKSSKALSNTCHTCERNLQDAYQFCSLACKVESVFNNEAGGSYGIRLERAQDYTKRQCSGGESRSSSGVISEVFNVVAKSIGMRTSSHHKLQVREVVQRQHQQSTSSSECSSAVEEFGFARWEQYDAEYSPSILLCQQATDQHSLNSSRRRKQPISTGALSCNFSKHVSSFRYQFGCPRSSVFIPVSLSRRKRKPHRSPLS</sequence>
<dbReference type="Proteomes" id="UP000886520">
    <property type="component" value="Chromosome 19"/>
</dbReference>
<evidence type="ECO:0000313" key="2">
    <source>
        <dbReference type="Proteomes" id="UP000886520"/>
    </source>
</evidence>
<reference evidence="1" key="1">
    <citation type="submission" date="2021-01" db="EMBL/GenBank/DDBJ databases">
        <title>Adiantum capillus-veneris genome.</title>
        <authorList>
            <person name="Fang Y."/>
            <person name="Liao Q."/>
        </authorList>
    </citation>
    <scope>NUCLEOTIDE SEQUENCE</scope>
    <source>
        <strain evidence="1">H3</strain>
        <tissue evidence="1">Leaf</tissue>
    </source>
</reference>
<dbReference type="OrthoDB" id="1908108at2759"/>
<proteinExistence type="predicted"/>
<dbReference type="Pfam" id="PF04640">
    <property type="entry name" value="PLATZ"/>
    <property type="match status" value="1"/>
</dbReference>
<organism evidence="1 2">
    <name type="scientific">Adiantum capillus-veneris</name>
    <name type="common">Maidenhair fern</name>
    <dbReference type="NCBI Taxonomy" id="13818"/>
    <lineage>
        <taxon>Eukaryota</taxon>
        <taxon>Viridiplantae</taxon>
        <taxon>Streptophyta</taxon>
        <taxon>Embryophyta</taxon>
        <taxon>Tracheophyta</taxon>
        <taxon>Polypodiopsida</taxon>
        <taxon>Polypodiidae</taxon>
        <taxon>Polypodiales</taxon>
        <taxon>Pteridineae</taxon>
        <taxon>Pteridaceae</taxon>
        <taxon>Vittarioideae</taxon>
        <taxon>Adiantum</taxon>
    </lineage>
</organism>
<dbReference type="PANTHER" id="PTHR31065">
    <property type="entry name" value="PLATZ TRANSCRIPTION FACTOR FAMILY PROTEIN"/>
    <property type="match status" value="1"/>
</dbReference>
<accession>A0A9D4UCW9</accession>
<gene>
    <name evidence="1" type="ORF">GOP47_0020032</name>
</gene>
<dbReference type="PANTHER" id="PTHR31065:SF1">
    <property type="entry name" value="OS09G0116050 PROTEIN"/>
    <property type="match status" value="1"/>
</dbReference>
<evidence type="ECO:0000313" key="1">
    <source>
        <dbReference type="EMBL" id="KAI5065337.1"/>
    </source>
</evidence>
<evidence type="ECO:0008006" key="3">
    <source>
        <dbReference type="Google" id="ProtNLM"/>
    </source>
</evidence>
<name>A0A9D4UCW9_ADICA</name>
<dbReference type="AlphaFoldDB" id="A0A9D4UCW9"/>